<evidence type="ECO:0000313" key="4">
    <source>
        <dbReference type="EMBL" id="NOV96748.1"/>
    </source>
</evidence>
<dbReference type="PROSITE" id="PS51841">
    <property type="entry name" value="LTD"/>
    <property type="match status" value="1"/>
</dbReference>
<feature type="compositionally biased region" description="Low complexity" evidence="1">
    <location>
        <begin position="1490"/>
        <end position="1504"/>
    </location>
</feature>
<feature type="region of interest" description="Disordered" evidence="1">
    <location>
        <begin position="1482"/>
        <end position="1504"/>
    </location>
</feature>
<feature type="region of interest" description="Disordered" evidence="1">
    <location>
        <begin position="221"/>
        <end position="244"/>
    </location>
</feature>
<keyword evidence="5" id="KW-1185">Reference proteome</keyword>
<dbReference type="Pfam" id="PF00149">
    <property type="entry name" value="Metallophos"/>
    <property type="match status" value="1"/>
</dbReference>
<dbReference type="PANTHER" id="PTHR43143:SF5">
    <property type="entry name" value="SECRETED PROTEIN"/>
    <property type="match status" value="1"/>
</dbReference>
<name>A0ABX2A562_9MICO</name>
<dbReference type="InterPro" id="IPR001322">
    <property type="entry name" value="Lamin_tail_dom"/>
</dbReference>
<evidence type="ECO:0000256" key="2">
    <source>
        <dbReference type="SAM" id="SignalP"/>
    </source>
</evidence>
<protein>
    <recommendedName>
        <fullName evidence="3">LTD domain-containing protein</fullName>
    </recommendedName>
</protein>
<dbReference type="PANTHER" id="PTHR43143">
    <property type="entry name" value="METALLOPHOSPHOESTERASE, CALCINEURIN SUPERFAMILY"/>
    <property type="match status" value="1"/>
</dbReference>
<dbReference type="Pfam" id="PF00932">
    <property type="entry name" value="LTD"/>
    <property type="match status" value="1"/>
</dbReference>
<organism evidence="4 5">
    <name type="scientific">Isoptericola halotolerans</name>
    <dbReference type="NCBI Taxonomy" id="300560"/>
    <lineage>
        <taxon>Bacteria</taxon>
        <taxon>Bacillati</taxon>
        <taxon>Actinomycetota</taxon>
        <taxon>Actinomycetes</taxon>
        <taxon>Micrococcales</taxon>
        <taxon>Promicromonosporaceae</taxon>
        <taxon>Isoptericola</taxon>
    </lineage>
</organism>
<sequence>MPSSRQPSVRLTSTLIAISLVTGGLAATALPAAAAPEPGDPPAADLPWPLVVTEIAPDNTGPDHFEFFEVTNTTDAPVDLAEQAFTYVFTHEGTSGSDKPLDLTESSAVVPARGSAVLWLQYSTSTVDSFARSDDDFRAAVGADDDVLLFHVTGQAGMANTGTRGIRVDTSGGQTSWSVYDRVSAAPDVSTHFAVPADPDAGGTVELSSGPFTPGVVDPAQLIPTEPEPEPGPEVPVQGPPPPTDPGLDAPVLQITELAPDTANVGGADAYEFIEVYNASDAPVPFGEHSIDYLYLDGSHQVTNSTVWPATPHDPVIEPGSTLVLWVKNGANDGLTAADFNAHFGSRLTAGVDLVEIHSAGMANGGQRGIQVTTNTGHVVSRADYMTDDQTVADRPIQYRWDEGTTQTLVGTGLATPGYASPDQVPDALVATPEDTSAPDIADLTDHGPGADGLALAFDVTDDRRVTTVELTLATDVGEPSTRLLRFDEEGRYTYAVPAVDLYGKAWVEYTLTASDGTGTSTLGPVRIDLLDGERAPLRLNVTDGQHVAGQTWLAATTMGDPRDVRLAVDGQEVGDPTPSLEAPAIFAFEATSTDAFFRNGVKLGDEVLTIFDEGFYDRVETVASDVPLDRTVAGESLTLGIYAGTKAWPEPDPDENNDDFSAYDLRLALPDGRVLLPESCAGAGEGQEETARPCPGPGERVRFSDADQVYFTATFTVPDDAFDSIAYAWDTTAVDDGEHVVSATAGEEAVTRTVVVDNTAPRITTALRDGETYRGEVVLDAEASDAGSGLASLTATLDDVAVELPHTTSSLVLDPGEHTFVVRAEDELGNTATRTVVFTTPDERPGVTLSEPQDGAVVATGDVPLAATLETATGDAVDVEFRRGFTFDATDAEVGVFAGTTTDAASVDRDHRDDGDSDEISSDTELPYQLFTLDVPEEAGDEGQVRVAWSGSANPDAKVLLSVLDTSDGTWREIDRHVTTDGEVDVELGGTVPLADHVQDGRVTVLVQHSEGFAGTARSAREDNTPFHPDATPRSEYDFTIGWESDTQYYNDNEGRPTDGSGEEWYSHQEAIHEFFLDRRDELNLQYLIHTGDVVDDWDQEHQWLNADPTYRTLDEAGLPYGVLAGNHDVGGALADYSAFSQYFGADRFSGNPWYGGDHQDNRGHYDLISVEGVDLLLLYMGWAPGDDQIDWMNEVISRYPERKVWLNLHEYMLTTGGLGPIPQRILDEVVAPNPNVVLVSSGHYHDAYTRTDAFDDTGDGLPDRTVHSMLFNYQGLPEGGLGYLRLLHFDNAGERIMVRTYSPSLDVFDSDDPALNDPPGMQDFEIPYAALGLEPSTKTLATDAMTFDVLTTETIDTVTAVASGETARGTWSGVGPGEHGWFVQATGPYGGVTASTVRTFTAEEVAGPSVRPGTPIIVVPGGDGPRVGKPVRVDPGSWTPGTRLTFVWRADDEEVAAGKGRTYRPTADDVGKRLTVEVTGTKKGHRPATATSEETAAVVGRR</sequence>
<dbReference type="InterPro" id="IPR011401">
    <property type="entry name" value="Pesterase_YvnB"/>
</dbReference>
<dbReference type="SUPFAM" id="SSF56300">
    <property type="entry name" value="Metallo-dependent phosphatases"/>
    <property type="match status" value="1"/>
</dbReference>
<comment type="caution">
    <text evidence="4">The sequence shown here is derived from an EMBL/GenBank/DDBJ whole genome shotgun (WGS) entry which is preliminary data.</text>
</comment>
<feature type="chain" id="PRO_5045500559" description="LTD domain-containing protein" evidence="2">
    <location>
        <begin position="35"/>
        <end position="1504"/>
    </location>
</feature>
<feature type="signal peptide" evidence="2">
    <location>
        <begin position="1"/>
        <end position="34"/>
    </location>
</feature>
<accession>A0ABX2A562</accession>
<gene>
    <name evidence="4" type="ORF">HDG69_001301</name>
</gene>
<dbReference type="InterPro" id="IPR004843">
    <property type="entry name" value="Calcineurin-like_PHP"/>
</dbReference>
<dbReference type="Gene3D" id="3.60.21.10">
    <property type="match status" value="1"/>
</dbReference>
<feature type="compositionally biased region" description="Pro residues" evidence="1">
    <location>
        <begin position="230"/>
        <end position="244"/>
    </location>
</feature>
<evidence type="ECO:0000259" key="3">
    <source>
        <dbReference type="PROSITE" id="PS51841"/>
    </source>
</evidence>
<evidence type="ECO:0000313" key="5">
    <source>
        <dbReference type="Proteomes" id="UP000757540"/>
    </source>
</evidence>
<evidence type="ECO:0000256" key="1">
    <source>
        <dbReference type="SAM" id="MobiDB-lite"/>
    </source>
</evidence>
<dbReference type="EMBL" id="JABEZU010000001">
    <property type="protein sequence ID" value="NOV96748.1"/>
    <property type="molecule type" value="Genomic_DNA"/>
</dbReference>
<reference evidence="4 5" key="1">
    <citation type="submission" date="2020-05" db="EMBL/GenBank/DDBJ databases">
        <title>Genomic Encyclopedia of Type Strains, Phase III (KMG-III): the genomes of soil and plant-associated and newly described type strains.</title>
        <authorList>
            <person name="Whitman W."/>
        </authorList>
    </citation>
    <scope>NUCLEOTIDE SEQUENCE [LARGE SCALE GENOMIC DNA]</scope>
    <source>
        <strain evidence="4 5">KCTC 19046</strain>
    </source>
</reference>
<dbReference type="RefSeq" id="WP_171782887.1">
    <property type="nucleotide sequence ID" value="NZ_BAAAML010000002.1"/>
</dbReference>
<dbReference type="InterPro" id="IPR029052">
    <property type="entry name" value="Metallo-depent_PP-like"/>
</dbReference>
<feature type="domain" description="LTD" evidence="3">
    <location>
        <begin position="237"/>
        <end position="382"/>
    </location>
</feature>
<proteinExistence type="predicted"/>
<dbReference type="PIRSF" id="PIRSF036444">
    <property type="entry name" value="Pesterase_YvnB"/>
    <property type="match status" value="1"/>
</dbReference>
<keyword evidence="2" id="KW-0732">Signal</keyword>
<dbReference type="Proteomes" id="UP000757540">
    <property type="component" value="Unassembled WGS sequence"/>
</dbReference>
<dbReference type="InterPro" id="IPR051918">
    <property type="entry name" value="STPP_CPPED1"/>
</dbReference>
<dbReference type="Gene3D" id="2.60.40.2700">
    <property type="match status" value="1"/>
</dbReference>